<keyword evidence="2" id="KW-1185">Reference proteome</keyword>
<accession>A0A4R2CKY4</accession>
<dbReference type="AlphaFoldDB" id="A0A4R2CKY4"/>
<comment type="caution">
    <text evidence="1">The sequence shown here is derived from an EMBL/GenBank/DDBJ whole genome shotgun (WGS) entry which is preliminary data.</text>
</comment>
<reference evidence="1 2" key="1">
    <citation type="submission" date="2019-03" db="EMBL/GenBank/DDBJ databases">
        <title>Genomic Encyclopedia of Type Strains, Phase IV (KMG-IV): sequencing the most valuable type-strain genomes for metagenomic binning, comparative biology and taxonomic classification.</title>
        <authorList>
            <person name="Goeker M."/>
        </authorList>
    </citation>
    <scope>NUCLEOTIDE SEQUENCE [LARGE SCALE GENOMIC DNA]</scope>
    <source>
        <strain evidence="1 2">DSM 18401</strain>
    </source>
</reference>
<protein>
    <recommendedName>
        <fullName evidence="3">Head-tail adaptor</fullName>
    </recommendedName>
</protein>
<dbReference type="Proteomes" id="UP000295351">
    <property type="component" value="Unassembled WGS sequence"/>
</dbReference>
<evidence type="ECO:0008006" key="3">
    <source>
        <dbReference type="Google" id="ProtNLM"/>
    </source>
</evidence>
<proteinExistence type="predicted"/>
<name>A0A4R2CKY4_SHIGR</name>
<evidence type="ECO:0000313" key="2">
    <source>
        <dbReference type="Proteomes" id="UP000295351"/>
    </source>
</evidence>
<dbReference type="EMBL" id="SLVX01000013">
    <property type="protein sequence ID" value="TCN41421.1"/>
    <property type="molecule type" value="Genomic_DNA"/>
</dbReference>
<sequence>MTAALAIDHFAKSYTLRRPATGSYVDGRWVEGGVPVDSTIRAAVFAPALNDVLRMPDGDRTRVVWSIWTRTQLRASSEDTKTRGDLIQVGSSWFRVFKIADRSEGGYCKAYLERDVERDRSVSSTPPVVDGGDWH</sequence>
<dbReference type="RefSeq" id="WP_133035318.1">
    <property type="nucleotide sequence ID" value="NZ_BAABEI010000012.1"/>
</dbReference>
<organism evidence="1 2">
    <name type="scientific">Shinella granuli</name>
    <dbReference type="NCBI Taxonomy" id="323621"/>
    <lineage>
        <taxon>Bacteria</taxon>
        <taxon>Pseudomonadati</taxon>
        <taxon>Pseudomonadota</taxon>
        <taxon>Alphaproteobacteria</taxon>
        <taxon>Hyphomicrobiales</taxon>
        <taxon>Rhizobiaceae</taxon>
        <taxon>Shinella</taxon>
    </lineage>
</organism>
<evidence type="ECO:0000313" key="1">
    <source>
        <dbReference type="EMBL" id="TCN41421.1"/>
    </source>
</evidence>
<gene>
    <name evidence="1" type="ORF">EV665_1136</name>
</gene>